<evidence type="ECO:0000256" key="1">
    <source>
        <dbReference type="SAM" id="MobiDB-lite"/>
    </source>
</evidence>
<dbReference type="OrthoDB" id="3256870at2759"/>
<dbReference type="Proteomes" id="UP000320762">
    <property type="component" value="Unassembled WGS sequence"/>
</dbReference>
<evidence type="ECO:0000313" key="2">
    <source>
        <dbReference type="EMBL" id="TRM65454.1"/>
    </source>
</evidence>
<gene>
    <name evidence="2" type="ORF">BD626DRAFT_488835</name>
</gene>
<feature type="compositionally biased region" description="Acidic residues" evidence="1">
    <location>
        <begin position="46"/>
        <end position="59"/>
    </location>
</feature>
<organism evidence="2 3">
    <name type="scientific">Schizophyllum amplum</name>
    <dbReference type="NCBI Taxonomy" id="97359"/>
    <lineage>
        <taxon>Eukaryota</taxon>
        <taxon>Fungi</taxon>
        <taxon>Dikarya</taxon>
        <taxon>Basidiomycota</taxon>
        <taxon>Agaricomycotina</taxon>
        <taxon>Agaricomycetes</taxon>
        <taxon>Agaricomycetidae</taxon>
        <taxon>Agaricales</taxon>
        <taxon>Schizophyllaceae</taxon>
        <taxon>Schizophyllum</taxon>
    </lineage>
</organism>
<reference evidence="2 3" key="1">
    <citation type="journal article" date="2019" name="New Phytol.">
        <title>Comparative genomics reveals unique wood-decay strategies and fruiting body development in the Schizophyllaceae.</title>
        <authorList>
            <person name="Almasi E."/>
            <person name="Sahu N."/>
            <person name="Krizsan K."/>
            <person name="Balint B."/>
            <person name="Kovacs G.M."/>
            <person name="Kiss B."/>
            <person name="Cseklye J."/>
            <person name="Drula E."/>
            <person name="Henrissat B."/>
            <person name="Nagy I."/>
            <person name="Chovatia M."/>
            <person name="Adam C."/>
            <person name="LaButti K."/>
            <person name="Lipzen A."/>
            <person name="Riley R."/>
            <person name="Grigoriev I.V."/>
            <person name="Nagy L.G."/>
        </authorList>
    </citation>
    <scope>NUCLEOTIDE SEQUENCE [LARGE SCALE GENOMIC DNA]</scope>
    <source>
        <strain evidence="2 3">NL-1724</strain>
    </source>
</reference>
<sequence length="184" mass="19696">MLDAFPVTLADAAMQSKSRGPNMDNLPSATPWPPRSTYTSTSYATSDEDEDDVSEDAEDQPCTSYCSSVASSAAPSAAMSRITAWRKISVLRVDDAETSSTGSGKRKQLHDGEGIDDLTSPCPKRPREWPVPAPNDSKASALATFACPACDSFFSTVHALQQHGEEARAHDYEACSAAVQYALE</sequence>
<proteinExistence type="predicted"/>
<protein>
    <submittedName>
        <fullName evidence="2">Uncharacterized protein</fullName>
    </submittedName>
</protein>
<name>A0A550CL13_9AGAR</name>
<dbReference type="AlphaFoldDB" id="A0A550CL13"/>
<feature type="region of interest" description="Disordered" evidence="1">
    <location>
        <begin position="13"/>
        <end position="68"/>
    </location>
</feature>
<feature type="compositionally biased region" description="Low complexity" evidence="1">
    <location>
        <begin position="36"/>
        <end position="45"/>
    </location>
</feature>
<comment type="caution">
    <text evidence="2">The sequence shown here is derived from an EMBL/GenBank/DDBJ whole genome shotgun (WGS) entry which is preliminary data.</text>
</comment>
<accession>A0A550CL13</accession>
<feature type="region of interest" description="Disordered" evidence="1">
    <location>
        <begin position="93"/>
        <end position="127"/>
    </location>
</feature>
<dbReference type="EMBL" id="VDMD01000005">
    <property type="protein sequence ID" value="TRM65454.1"/>
    <property type="molecule type" value="Genomic_DNA"/>
</dbReference>
<keyword evidence="3" id="KW-1185">Reference proteome</keyword>
<evidence type="ECO:0000313" key="3">
    <source>
        <dbReference type="Proteomes" id="UP000320762"/>
    </source>
</evidence>